<dbReference type="EMBL" id="FOFR01000007">
    <property type="protein sequence ID" value="SER01095.1"/>
    <property type="molecule type" value="Genomic_DNA"/>
</dbReference>
<organism evidence="1 2">
    <name type="scientific">Lentzea xinjiangensis</name>
    <dbReference type="NCBI Taxonomy" id="402600"/>
    <lineage>
        <taxon>Bacteria</taxon>
        <taxon>Bacillati</taxon>
        <taxon>Actinomycetota</taxon>
        <taxon>Actinomycetes</taxon>
        <taxon>Pseudonocardiales</taxon>
        <taxon>Pseudonocardiaceae</taxon>
        <taxon>Lentzea</taxon>
    </lineage>
</organism>
<name>A0A1H9KQ95_9PSEU</name>
<dbReference type="AlphaFoldDB" id="A0A1H9KQ95"/>
<accession>A0A1H9KQ95</accession>
<evidence type="ECO:0000313" key="1">
    <source>
        <dbReference type="EMBL" id="SER01095.1"/>
    </source>
</evidence>
<evidence type="ECO:0000313" key="2">
    <source>
        <dbReference type="Proteomes" id="UP000199352"/>
    </source>
</evidence>
<dbReference type="Proteomes" id="UP000199352">
    <property type="component" value="Unassembled WGS sequence"/>
</dbReference>
<keyword evidence="2" id="KW-1185">Reference proteome</keyword>
<protein>
    <recommendedName>
        <fullName evidence="3">Transcriptional regulator, TetR family</fullName>
    </recommendedName>
</protein>
<evidence type="ECO:0008006" key="3">
    <source>
        <dbReference type="Google" id="ProtNLM"/>
    </source>
</evidence>
<dbReference type="InterPro" id="IPR009057">
    <property type="entry name" value="Homeodomain-like_sf"/>
</dbReference>
<dbReference type="Gene3D" id="1.10.357.10">
    <property type="entry name" value="Tetracycline Repressor, domain 2"/>
    <property type="match status" value="1"/>
</dbReference>
<proteinExistence type="predicted"/>
<sequence>MAVIAEAAGASEALVHRYYSTKSRLHEEVVRTAVEALLRRQAEADDALGPGATPRARVSSSIEVYLDFIADAGEGWAAPLRDPHDGSAEAARLRARTREHYVELLRAVLGLSAGEPTDHALRGYLGFLDAACLSWFGAGCPQRQRSTVVEAALGALDGALRASGHAVVAAQV</sequence>
<reference evidence="2" key="1">
    <citation type="submission" date="2016-10" db="EMBL/GenBank/DDBJ databases">
        <authorList>
            <person name="Varghese N."/>
            <person name="Submissions S."/>
        </authorList>
    </citation>
    <scope>NUCLEOTIDE SEQUENCE [LARGE SCALE GENOMIC DNA]</scope>
    <source>
        <strain evidence="2">CGMCC 4.3525</strain>
    </source>
</reference>
<gene>
    <name evidence="1" type="ORF">SAMN05216188_10768</name>
</gene>
<dbReference type="SUPFAM" id="SSF46689">
    <property type="entry name" value="Homeodomain-like"/>
    <property type="match status" value="1"/>
</dbReference>